<dbReference type="GO" id="GO:0003723">
    <property type="term" value="F:RNA binding"/>
    <property type="evidence" value="ECO:0007669"/>
    <property type="project" value="InterPro"/>
</dbReference>
<dbReference type="InterPro" id="IPR004521">
    <property type="entry name" value="Uncharacterised_CHP00451"/>
</dbReference>
<dbReference type="UniPathway" id="UPA00393"/>
<comment type="caution">
    <text evidence="5">The sequence shown here is derived from an EMBL/GenBank/DDBJ whole genome shotgun (WGS) entry which is preliminary data.</text>
</comment>
<comment type="pathway">
    <text evidence="1">tRNA modification; archaeosine-tRNA biosynthesis.</text>
</comment>
<reference evidence="5 6" key="1">
    <citation type="submission" date="2018-05" db="EMBL/GenBank/DDBJ databases">
        <title>Draft genome of Methanospirillum lacunae Ki8-1.</title>
        <authorList>
            <person name="Dueholm M.S."/>
            <person name="Nielsen P.H."/>
            <person name="Bakmann L.F."/>
            <person name="Otzen D.E."/>
        </authorList>
    </citation>
    <scope>NUCLEOTIDE SEQUENCE [LARGE SCALE GENOMIC DNA]</scope>
    <source>
        <strain evidence="5 6">Ki8-1</strain>
    </source>
</reference>
<protein>
    <submittedName>
        <fullName evidence="5">Pseudouridine synthase</fullName>
    </submittedName>
</protein>
<dbReference type="InterPro" id="IPR036974">
    <property type="entry name" value="PUA_sf"/>
</dbReference>
<dbReference type="Pfam" id="PF01472">
    <property type="entry name" value="PUA"/>
    <property type="match status" value="1"/>
</dbReference>
<dbReference type="InterPro" id="IPR040777">
    <property type="entry name" value="DUF5591"/>
</dbReference>
<evidence type="ECO:0000256" key="1">
    <source>
        <dbReference type="ARBA" id="ARBA00005030"/>
    </source>
</evidence>
<dbReference type="SMART" id="SM00359">
    <property type="entry name" value="PUA"/>
    <property type="match status" value="1"/>
</dbReference>
<dbReference type="InterPro" id="IPR036895">
    <property type="entry name" value="Uracil-DNA_glycosylase-like_sf"/>
</dbReference>
<comment type="similarity">
    <text evidence="2">Belongs to the archaeosine synthase type 1 family.</text>
</comment>
<name>A0A2V2N6D8_9EURY</name>
<dbReference type="InterPro" id="IPR002478">
    <property type="entry name" value="PUA"/>
</dbReference>
<dbReference type="InterPro" id="IPR050076">
    <property type="entry name" value="ArchSynthase1/Queuine_TRR"/>
</dbReference>
<dbReference type="InterPro" id="IPR036511">
    <property type="entry name" value="TGT-like_sf"/>
</dbReference>
<evidence type="ECO:0000256" key="3">
    <source>
        <dbReference type="ARBA" id="ARBA00022694"/>
    </source>
</evidence>
<keyword evidence="6" id="KW-1185">Reference proteome</keyword>
<feature type="domain" description="PUA" evidence="4">
    <location>
        <begin position="482"/>
        <end position="549"/>
    </location>
</feature>
<dbReference type="InterPro" id="IPR015947">
    <property type="entry name" value="PUA-like_sf"/>
</dbReference>
<dbReference type="OrthoDB" id="115061at2157"/>
<dbReference type="Proteomes" id="UP000245657">
    <property type="component" value="Unassembled WGS sequence"/>
</dbReference>
<dbReference type="NCBIfam" id="NF040592">
    <property type="entry name" value="tRNA_mod_ArcS"/>
    <property type="match status" value="1"/>
</dbReference>
<dbReference type="SUPFAM" id="SSF51713">
    <property type="entry name" value="tRNA-guanine transglycosylase"/>
    <property type="match status" value="1"/>
</dbReference>
<dbReference type="CDD" id="cd21149">
    <property type="entry name" value="PUA_archaeosine_TGT"/>
    <property type="match status" value="1"/>
</dbReference>
<dbReference type="Gene3D" id="3.20.20.105">
    <property type="entry name" value="Queuine tRNA-ribosyltransferase-like"/>
    <property type="match status" value="1"/>
</dbReference>
<dbReference type="SUPFAM" id="SSF88697">
    <property type="entry name" value="PUA domain-like"/>
    <property type="match status" value="1"/>
</dbReference>
<evidence type="ECO:0000259" key="4">
    <source>
        <dbReference type="SMART" id="SM00359"/>
    </source>
</evidence>
<evidence type="ECO:0000313" key="6">
    <source>
        <dbReference type="Proteomes" id="UP000245657"/>
    </source>
</evidence>
<evidence type="ECO:0000256" key="2">
    <source>
        <dbReference type="ARBA" id="ARBA00008906"/>
    </source>
</evidence>
<dbReference type="PANTHER" id="PTHR46499">
    <property type="entry name" value="QUEUINE TRNA-RIBOSYLTRANSFERASE"/>
    <property type="match status" value="1"/>
</dbReference>
<dbReference type="Pfam" id="PF17884">
    <property type="entry name" value="DUF5591"/>
    <property type="match status" value="1"/>
</dbReference>
<dbReference type="InterPro" id="IPR053418">
    <property type="entry name" value="Archaeosine_synthase_1"/>
</dbReference>
<accession>A0A2V2N6D8</accession>
<keyword evidence="3" id="KW-0819">tRNA processing</keyword>
<organism evidence="5 6">
    <name type="scientific">Methanospirillum lacunae</name>
    <dbReference type="NCBI Taxonomy" id="668570"/>
    <lineage>
        <taxon>Archaea</taxon>
        <taxon>Methanobacteriati</taxon>
        <taxon>Methanobacteriota</taxon>
        <taxon>Stenosarchaea group</taxon>
        <taxon>Methanomicrobia</taxon>
        <taxon>Methanomicrobiales</taxon>
        <taxon>Methanospirillaceae</taxon>
        <taxon>Methanospirillum</taxon>
    </lineage>
</organism>
<dbReference type="Gene3D" id="3.40.50.10630">
    <property type="entry name" value="Uracil-DNA glycosylase-like"/>
    <property type="match status" value="1"/>
</dbReference>
<dbReference type="GO" id="GO:0005737">
    <property type="term" value="C:cytoplasm"/>
    <property type="evidence" value="ECO:0007669"/>
    <property type="project" value="TreeGrafter"/>
</dbReference>
<dbReference type="Gene3D" id="2.30.130.10">
    <property type="entry name" value="PUA domain"/>
    <property type="match status" value="1"/>
</dbReference>
<dbReference type="SUPFAM" id="SSF52141">
    <property type="entry name" value="Uracil-DNA glycosylase-like"/>
    <property type="match status" value="1"/>
</dbReference>
<sequence length="552" mass="62063">MPRAWRWILKTCEFTARDGTGRAGRLRIDDSEYLLPWAGDVPSLFPALTERKLDAFFPSDDPEFVKKFFTSDGKQPIRLHIHHPEEVTSGDAVITPNWHTLIQQPRDFVRHLQILKERIPPDTCWYFPGGVLPENAAILVHAGFDLFDFTGVDLKAVQGRFCLPDGDYPETVMAEGLCQCPGCKAGDLREHNRNALKQELALIRTRIKAGTFREFLEGRVRTRPPYVSIMRHLDRSALMENHTPVTRSTPFIAATGDSIHRPEVKRFAERLLTRYIPPLTDVAVLLPCSARKPYSLSQSHHKFTQAISRRAHELILTSPLGLVPRDVELVYPAAHYDVPVTGYWDHEERFQIADTLAKYLMKHQYRRVIAHLDGDALLIATDAADQAGITLESTCSTHPTDPVALRQLSEALSGEKKVKNHLLRGLVSMQFGYDLRVPGLEVKGSYPEVIVKKGRQQIFSLEPSTGMLRPTFDGWSMIDTGYRVYIDDFVPQGDILAPGVVEADPAVREGDEILVIGENAMATGRAVMSADEMIRSHRGVAVRVRKVKKLNG</sequence>
<dbReference type="NCBIfam" id="TIGR00451">
    <property type="entry name" value="unchar_dom_2"/>
    <property type="match status" value="1"/>
</dbReference>
<dbReference type="GO" id="GO:0002099">
    <property type="term" value="P:tRNA wobble guanine modification"/>
    <property type="evidence" value="ECO:0007669"/>
    <property type="project" value="TreeGrafter"/>
</dbReference>
<dbReference type="PANTHER" id="PTHR46499:SF2">
    <property type="entry name" value="ARCHAEOSINE SYNTHASE"/>
    <property type="match status" value="1"/>
</dbReference>
<evidence type="ECO:0000313" key="5">
    <source>
        <dbReference type="EMBL" id="PWR74160.1"/>
    </source>
</evidence>
<proteinExistence type="inferred from homology"/>
<dbReference type="AlphaFoldDB" id="A0A2V2N6D8"/>
<dbReference type="PROSITE" id="PS50890">
    <property type="entry name" value="PUA"/>
    <property type="match status" value="1"/>
</dbReference>
<gene>
    <name evidence="5" type="ORF">DK846_03125</name>
</gene>
<dbReference type="EMBL" id="QGMY01000002">
    <property type="protein sequence ID" value="PWR74160.1"/>
    <property type="molecule type" value="Genomic_DNA"/>
</dbReference>